<dbReference type="GO" id="GO:0043161">
    <property type="term" value="P:proteasome-mediated ubiquitin-dependent protein catabolic process"/>
    <property type="evidence" value="ECO:0007669"/>
    <property type="project" value="TreeGrafter"/>
</dbReference>
<evidence type="ECO:0008006" key="6">
    <source>
        <dbReference type="Google" id="ProtNLM"/>
    </source>
</evidence>
<dbReference type="GO" id="GO:0005829">
    <property type="term" value="C:cytosol"/>
    <property type="evidence" value="ECO:0007669"/>
    <property type="project" value="TreeGrafter"/>
</dbReference>
<dbReference type="Gene3D" id="3.30.420.210">
    <property type="entry name" value="SEP domain"/>
    <property type="match status" value="1"/>
</dbReference>
<dbReference type="InterPro" id="IPR009060">
    <property type="entry name" value="UBA-like_sf"/>
</dbReference>
<dbReference type="SMART" id="SM00553">
    <property type="entry name" value="SEP"/>
    <property type="match status" value="1"/>
</dbReference>
<dbReference type="SUPFAM" id="SSF54236">
    <property type="entry name" value="Ubiquitin-like"/>
    <property type="match status" value="1"/>
</dbReference>
<organism evidence="4 5">
    <name type="scientific">Rhodotorula toruloides</name>
    <name type="common">Yeast</name>
    <name type="synonym">Rhodosporidium toruloides</name>
    <dbReference type="NCBI Taxonomy" id="5286"/>
    <lineage>
        <taxon>Eukaryota</taxon>
        <taxon>Fungi</taxon>
        <taxon>Dikarya</taxon>
        <taxon>Basidiomycota</taxon>
        <taxon>Pucciniomycotina</taxon>
        <taxon>Microbotryomycetes</taxon>
        <taxon>Sporidiobolales</taxon>
        <taxon>Sporidiobolaceae</taxon>
        <taxon>Rhodotorula</taxon>
    </lineage>
</organism>
<evidence type="ECO:0000259" key="3">
    <source>
        <dbReference type="PROSITE" id="PS51399"/>
    </source>
</evidence>
<feature type="compositionally biased region" description="Low complexity" evidence="1">
    <location>
        <begin position="104"/>
        <end position="118"/>
    </location>
</feature>
<dbReference type="Proteomes" id="UP000239560">
    <property type="component" value="Unassembled WGS sequence"/>
</dbReference>
<dbReference type="PANTHER" id="PTHR23333:SF20">
    <property type="entry name" value="NSFL1 COFACTOR P47"/>
    <property type="match status" value="1"/>
</dbReference>
<evidence type="ECO:0000259" key="2">
    <source>
        <dbReference type="PROSITE" id="PS50033"/>
    </source>
</evidence>
<evidence type="ECO:0000313" key="4">
    <source>
        <dbReference type="EMBL" id="PRQ70806.1"/>
    </source>
</evidence>
<dbReference type="InterPro" id="IPR001012">
    <property type="entry name" value="UBX_dom"/>
</dbReference>
<dbReference type="CDD" id="cd01770">
    <property type="entry name" value="UBX_UBXN2"/>
    <property type="match status" value="1"/>
</dbReference>
<dbReference type="GO" id="GO:0000045">
    <property type="term" value="P:autophagosome assembly"/>
    <property type="evidence" value="ECO:0007669"/>
    <property type="project" value="TreeGrafter"/>
</dbReference>
<dbReference type="OrthoDB" id="25887at2759"/>
<evidence type="ECO:0000313" key="5">
    <source>
        <dbReference type="Proteomes" id="UP000239560"/>
    </source>
</evidence>
<comment type="caution">
    <text evidence="4">The sequence shown here is derived from an EMBL/GenBank/DDBJ whole genome shotgun (WGS) entry which is preliminary data.</text>
</comment>
<gene>
    <name evidence="4" type="ORF">AAT19DRAFT_10963</name>
</gene>
<dbReference type="CDD" id="cd14348">
    <property type="entry name" value="UBA_p47"/>
    <property type="match status" value="1"/>
</dbReference>
<accession>A0A2S9ZYH1</accession>
<dbReference type="Pfam" id="PF08059">
    <property type="entry name" value="SEP"/>
    <property type="match status" value="1"/>
</dbReference>
<name>A0A2S9ZYH1_RHOTO</name>
<dbReference type="Gene3D" id="1.10.8.10">
    <property type="entry name" value="DNA helicase RuvA subunit, C-terminal domain"/>
    <property type="match status" value="1"/>
</dbReference>
<protein>
    <recommendedName>
        <fullName evidence="6">UBX domain-containing protein 1</fullName>
    </recommendedName>
</protein>
<feature type="compositionally biased region" description="Polar residues" evidence="1">
    <location>
        <begin position="318"/>
        <end position="332"/>
    </location>
</feature>
<feature type="region of interest" description="Disordered" evidence="1">
    <location>
        <begin position="309"/>
        <end position="375"/>
    </location>
</feature>
<feature type="domain" description="UBX" evidence="2">
    <location>
        <begin position="383"/>
        <end position="479"/>
    </location>
</feature>
<dbReference type="GO" id="GO:0007030">
    <property type="term" value="P:Golgi organization"/>
    <property type="evidence" value="ECO:0007669"/>
    <property type="project" value="TreeGrafter"/>
</dbReference>
<evidence type="ECO:0000256" key="1">
    <source>
        <dbReference type="SAM" id="MobiDB-lite"/>
    </source>
</evidence>
<dbReference type="SUPFAM" id="SSF46934">
    <property type="entry name" value="UBA-like"/>
    <property type="match status" value="1"/>
</dbReference>
<dbReference type="PANTHER" id="PTHR23333">
    <property type="entry name" value="UBX DOMAIN CONTAINING PROTEIN"/>
    <property type="match status" value="1"/>
</dbReference>
<dbReference type="InterPro" id="IPR012989">
    <property type="entry name" value="SEP_domain"/>
</dbReference>
<feature type="compositionally biased region" description="Acidic residues" evidence="1">
    <location>
        <begin position="242"/>
        <end position="252"/>
    </location>
</feature>
<dbReference type="GO" id="GO:0043130">
    <property type="term" value="F:ubiquitin binding"/>
    <property type="evidence" value="ECO:0007669"/>
    <property type="project" value="TreeGrafter"/>
</dbReference>
<dbReference type="Gene3D" id="3.10.20.90">
    <property type="entry name" value="Phosphatidylinositol 3-kinase Catalytic Subunit, Chain A, domain 1"/>
    <property type="match status" value="2"/>
</dbReference>
<feature type="compositionally biased region" description="Low complexity" evidence="1">
    <location>
        <begin position="62"/>
        <end position="86"/>
    </location>
</feature>
<proteinExistence type="predicted"/>
<dbReference type="AlphaFoldDB" id="A0A2S9ZYH1"/>
<dbReference type="PROSITE" id="PS51399">
    <property type="entry name" value="SEP"/>
    <property type="match status" value="1"/>
</dbReference>
<dbReference type="SUPFAM" id="SSF102848">
    <property type="entry name" value="NSFL1 (p97 ATPase) cofactor p47, SEP domain"/>
    <property type="match status" value="1"/>
</dbReference>
<dbReference type="InterPro" id="IPR029071">
    <property type="entry name" value="Ubiquitin-like_domsf"/>
</dbReference>
<feature type="region of interest" description="Disordered" evidence="1">
    <location>
        <begin position="42"/>
        <end position="252"/>
    </location>
</feature>
<dbReference type="Pfam" id="PF00789">
    <property type="entry name" value="UBX"/>
    <property type="match status" value="1"/>
</dbReference>
<reference evidence="4 5" key="1">
    <citation type="journal article" date="2018" name="Elife">
        <title>Functional genomics of lipid metabolism in the oleaginous yeast Rhodosporidium toruloides.</title>
        <authorList>
            <person name="Coradetti S.T."/>
            <person name="Pinel D."/>
            <person name="Geiselman G."/>
            <person name="Ito M."/>
            <person name="Mondo S."/>
            <person name="Reilly M.C."/>
            <person name="Cheng Y.F."/>
            <person name="Bauer S."/>
            <person name="Grigoriev I."/>
            <person name="Gladden J.M."/>
            <person name="Simmons B.A."/>
            <person name="Brem R."/>
            <person name="Arkin A.P."/>
            <person name="Skerker J.M."/>
        </authorList>
    </citation>
    <scope>NUCLEOTIDE SEQUENCE [LARGE SCALE GENOMIC DNA]</scope>
    <source>
        <strain evidence="4 5">NBRC 0880</strain>
    </source>
</reference>
<dbReference type="EMBL" id="LCTV02000014">
    <property type="protein sequence ID" value="PRQ70806.1"/>
    <property type="molecule type" value="Genomic_DNA"/>
</dbReference>
<dbReference type="GO" id="GO:0061025">
    <property type="term" value="P:membrane fusion"/>
    <property type="evidence" value="ECO:0007669"/>
    <property type="project" value="TreeGrafter"/>
</dbReference>
<dbReference type="PROSITE" id="PS50033">
    <property type="entry name" value="UBX"/>
    <property type="match status" value="1"/>
</dbReference>
<dbReference type="InterPro" id="IPR036241">
    <property type="entry name" value="NSFL1C_SEP_dom_sf"/>
</dbReference>
<feature type="domain" description="SEP" evidence="3">
    <location>
        <begin position="253"/>
        <end position="316"/>
    </location>
</feature>
<sequence>MASEQEKLAQIASITGCSLNQASFFLESAGGDVEAAVAAFFDNPQGDDDAAEEAPAQLVSESSQQAAAPAPQLAQPSAQATQPSGAYTLSGAPVDPLPAGWGQRNSASSSRSATPSNPMRSTGGPRITGFRDLASSSAGPSFPPSGDDDDDDDDDEGRDPTHFFAGGAKSGLSVENPDDQRRGGVGGMLRDILQQAREGSRRLAGGGDAEEQPRSSFFTGSAHTLGSDETPSTYIPDPNAKEEDEDEDEEEEVAIRHLTFWQDGFSIDDGDLMRYEDHRELLAAIQAGRAPISFLKVKHDQPVELRIAERRNEKWTRQAPQPSGPFTGSGNRLGSGSPFPESSPAPSPAPATSGSTRLFSGLIGNPKAPDAPVSGEVQFEVDRNEPTTQVQIRLRNGERYARLARLAGSSEEWTCAHRMVATFNHTHTVGDIRRYINASRPGEASSSYVLQTTFPSRDLTDDSQTIKDAGLMGSVVVQRPV</sequence>
<feature type="compositionally biased region" description="Acidic residues" evidence="1">
    <location>
        <begin position="146"/>
        <end position="157"/>
    </location>
</feature>
<dbReference type="Pfam" id="PF14555">
    <property type="entry name" value="UBA_4"/>
    <property type="match status" value="1"/>
</dbReference>
<dbReference type="GO" id="GO:0005634">
    <property type="term" value="C:nucleus"/>
    <property type="evidence" value="ECO:0007669"/>
    <property type="project" value="TreeGrafter"/>
</dbReference>
<dbReference type="GO" id="GO:0031468">
    <property type="term" value="P:nuclear membrane reassembly"/>
    <property type="evidence" value="ECO:0007669"/>
    <property type="project" value="TreeGrafter"/>
</dbReference>
<feature type="compositionally biased region" description="Polar residues" evidence="1">
    <location>
        <begin position="214"/>
        <end position="233"/>
    </location>
</feature>